<dbReference type="SMART" id="SM00320">
    <property type="entry name" value="WD40"/>
    <property type="match status" value="12"/>
</dbReference>
<dbReference type="PANTHER" id="PTHR19848:SF8">
    <property type="entry name" value="F-BOX AND WD REPEAT DOMAIN CONTAINING 7"/>
    <property type="match status" value="1"/>
</dbReference>
<accession>A0ABP0GVP5</accession>
<feature type="repeat" description="WD" evidence="3">
    <location>
        <begin position="10"/>
        <end position="51"/>
    </location>
</feature>
<evidence type="ECO:0000256" key="1">
    <source>
        <dbReference type="ARBA" id="ARBA00022574"/>
    </source>
</evidence>
<feature type="compositionally biased region" description="Basic and acidic residues" evidence="4">
    <location>
        <begin position="524"/>
        <end position="533"/>
    </location>
</feature>
<comment type="caution">
    <text evidence="5">The sequence shown here is derived from an EMBL/GenBank/DDBJ whole genome shotgun (WGS) entry which is preliminary data.</text>
</comment>
<feature type="repeat" description="WD" evidence="3">
    <location>
        <begin position="572"/>
        <end position="618"/>
    </location>
</feature>
<feature type="repeat" description="WD" evidence="3">
    <location>
        <begin position="686"/>
        <end position="718"/>
    </location>
</feature>
<dbReference type="InterPro" id="IPR020472">
    <property type="entry name" value="WD40_PAC1"/>
</dbReference>
<keyword evidence="2" id="KW-0677">Repeat</keyword>
<gene>
    <name evidence="5" type="ORF">CVLEPA_LOCUS29021</name>
</gene>
<evidence type="ECO:0000313" key="6">
    <source>
        <dbReference type="Proteomes" id="UP001642483"/>
    </source>
</evidence>
<dbReference type="PANTHER" id="PTHR19848">
    <property type="entry name" value="WD40 REPEAT PROTEIN"/>
    <property type="match status" value="1"/>
</dbReference>
<evidence type="ECO:0000256" key="3">
    <source>
        <dbReference type="PROSITE-ProRule" id="PRU00221"/>
    </source>
</evidence>
<evidence type="ECO:0000256" key="2">
    <source>
        <dbReference type="ARBA" id="ARBA00022737"/>
    </source>
</evidence>
<evidence type="ECO:0000256" key="4">
    <source>
        <dbReference type="SAM" id="MobiDB-lite"/>
    </source>
</evidence>
<dbReference type="InterPro" id="IPR001680">
    <property type="entry name" value="WD40_rpt"/>
</dbReference>
<dbReference type="PROSITE" id="PS50082">
    <property type="entry name" value="WD_REPEATS_2"/>
    <property type="match status" value="5"/>
</dbReference>
<dbReference type="InterPro" id="IPR015943">
    <property type="entry name" value="WD40/YVTN_repeat-like_dom_sf"/>
</dbReference>
<dbReference type="PROSITE" id="PS50294">
    <property type="entry name" value="WD_REPEATS_REGION"/>
    <property type="match status" value="2"/>
</dbReference>
<keyword evidence="6" id="KW-1185">Reference proteome</keyword>
<name>A0ABP0GVP5_CLALP</name>
<proteinExistence type="predicted"/>
<dbReference type="SUPFAM" id="SSF50978">
    <property type="entry name" value="WD40 repeat-like"/>
    <property type="match status" value="2"/>
</dbReference>
<feature type="repeat" description="WD" evidence="3">
    <location>
        <begin position="768"/>
        <end position="800"/>
    </location>
</feature>
<feature type="compositionally biased region" description="Basic and acidic residues" evidence="4">
    <location>
        <begin position="504"/>
        <end position="518"/>
    </location>
</feature>
<dbReference type="PRINTS" id="PR00320">
    <property type="entry name" value="GPROTEINBRPT"/>
</dbReference>
<dbReference type="EMBL" id="CAWYQH010000152">
    <property type="protein sequence ID" value="CAK8695799.1"/>
    <property type="molecule type" value="Genomic_DNA"/>
</dbReference>
<sequence length="822" mass="93671">MAMEKQFMISETHTRAITAIGFHPVRREIVVGFEDGVMKWWEQDTGKLMLTSFEHRGWLTDFRYWAELKLLFSCANDGLIIAWGSGGNVVDSIRVGYPIYVMFFNLRRQQVICGLNGSVQLFSLDPLRHSGNLIDRRKPYIAQHHKDIVPCIICHESRVYTAGYDGKFCIYDTTLYPGTKGLDLIHCNSRAHEAGINCMILVKDNENNTWLITGSFDRTVKIWSQDGQLRHRLETIFFNTITSLCYIPRAKVVWIASASQHATLFDPKAGENVTEFLPTFQSDGDEEFNHKLLKLRYNPDFGQIVGSTNRRHLVVWKYNSQGCVTALKCRNAVESISYTRKVPMLLFSGGSAGTVFKWERLQSSHFMYSMEALTKKECQDKLEAIQKELGIRKKKVNTQSPRNKRSCAGQTSHYAYNKGLVAPSSLYKSTNAALLRCIYVEHLDLLVLASEDSNIYLWGFDYAAVSALTRLTPEKEEKDLDDKYTFLLNPNRPVTTPRPSNVEEINKDTDSILSEKIDNQSLRDGPDNRRSSIHDPSAADSRTPGLTPITPDSMAKDSVTNRVAGFICKNVLLGHTNCVTGLALVHNEDLYSSTYLITGGWDRRILIWCLETGKLQDRFRNTALPRHNDVIDEEEEEKEELACDGVIIDLEYCRKRNEFAYASSDGMVYIREFSPNGSEMRMCNTLQGHELEITSVRWNHVYDKWITGSEDGTIRIWSEDGMACDRILSTQGAVSTLCIDKINGSIVAAVEKVIKVYDMETSNLVQTNIGHTENIRSIAHVVERSQYVSGSWDKTIRIWNAYRRPIRRRRNKEEDNLSINNN</sequence>
<organism evidence="5 6">
    <name type="scientific">Clavelina lepadiformis</name>
    <name type="common">Light-bulb sea squirt</name>
    <name type="synonym">Ascidia lepadiformis</name>
    <dbReference type="NCBI Taxonomy" id="159417"/>
    <lineage>
        <taxon>Eukaryota</taxon>
        <taxon>Metazoa</taxon>
        <taxon>Chordata</taxon>
        <taxon>Tunicata</taxon>
        <taxon>Ascidiacea</taxon>
        <taxon>Aplousobranchia</taxon>
        <taxon>Clavelinidae</taxon>
        <taxon>Clavelina</taxon>
    </lineage>
</organism>
<keyword evidence="1 3" id="KW-0853">WD repeat</keyword>
<reference evidence="5 6" key="1">
    <citation type="submission" date="2024-02" db="EMBL/GenBank/DDBJ databases">
        <authorList>
            <person name="Daric V."/>
            <person name="Darras S."/>
        </authorList>
    </citation>
    <scope>NUCLEOTIDE SEQUENCE [LARGE SCALE GENOMIC DNA]</scope>
</reference>
<feature type="repeat" description="WD" evidence="3">
    <location>
        <begin position="189"/>
        <end position="224"/>
    </location>
</feature>
<dbReference type="InterPro" id="IPR036322">
    <property type="entry name" value="WD40_repeat_dom_sf"/>
</dbReference>
<feature type="region of interest" description="Disordered" evidence="4">
    <location>
        <begin position="488"/>
        <end position="554"/>
    </location>
</feature>
<dbReference type="Proteomes" id="UP001642483">
    <property type="component" value="Unassembled WGS sequence"/>
</dbReference>
<evidence type="ECO:0000313" key="5">
    <source>
        <dbReference type="EMBL" id="CAK8695799.1"/>
    </source>
</evidence>
<dbReference type="Pfam" id="PF00400">
    <property type="entry name" value="WD40"/>
    <property type="match status" value="4"/>
</dbReference>
<protein>
    <submittedName>
        <fullName evidence="5">Uncharacterized protein</fullName>
    </submittedName>
</protein>
<dbReference type="Gene3D" id="2.130.10.10">
    <property type="entry name" value="YVTN repeat-like/Quinoprotein amine dehydrogenase"/>
    <property type="match status" value="4"/>
</dbReference>